<reference evidence="5 6" key="1">
    <citation type="journal article" date="2024" name="Plant J.">
        <title>Genome sequences and population genomics reveal climatic adaptation and genomic divergence between two closely related sweetgum species.</title>
        <authorList>
            <person name="Xu W.Q."/>
            <person name="Ren C.Q."/>
            <person name="Zhang X.Y."/>
            <person name="Comes H.P."/>
            <person name="Liu X.H."/>
            <person name="Li Y.G."/>
            <person name="Kettle C.J."/>
            <person name="Jalonen R."/>
            <person name="Gaisberger H."/>
            <person name="Ma Y.Z."/>
            <person name="Qiu Y.X."/>
        </authorList>
    </citation>
    <scope>NUCLEOTIDE SEQUENCE [LARGE SCALE GENOMIC DNA]</scope>
    <source>
        <strain evidence="5">Hangzhou</strain>
    </source>
</reference>
<feature type="region of interest" description="Disordered" evidence="3">
    <location>
        <begin position="122"/>
        <end position="201"/>
    </location>
</feature>
<feature type="compositionally biased region" description="Basic and acidic residues" evidence="3">
    <location>
        <begin position="183"/>
        <end position="196"/>
    </location>
</feature>
<dbReference type="GO" id="GO:0005085">
    <property type="term" value="F:guanyl-nucleotide exchange factor activity"/>
    <property type="evidence" value="ECO:0007669"/>
    <property type="project" value="UniProtKB-UniRule"/>
</dbReference>
<proteinExistence type="predicted"/>
<dbReference type="FunFam" id="1.20.58.2010:FF:000001">
    <property type="entry name" value="Rop guanine nucleotide exchange factor 14"/>
    <property type="match status" value="1"/>
</dbReference>
<dbReference type="PANTHER" id="PTHR33101">
    <property type="entry name" value="ROP GUANINE NUCLEOTIDE EXCHANGE FACTOR 1"/>
    <property type="match status" value="1"/>
</dbReference>
<dbReference type="PROSITE" id="PS51334">
    <property type="entry name" value="PRONE"/>
    <property type="match status" value="1"/>
</dbReference>
<dbReference type="Gene3D" id="1.20.58.2010">
    <property type="entry name" value="PRONE domain, subdomain 1"/>
    <property type="match status" value="2"/>
</dbReference>
<dbReference type="InterPro" id="IPR005512">
    <property type="entry name" value="PRONE_dom"/>
</dbReference>
<evidence type="ECO:0000259" key="4">
    <source>
        <dbReference type="PROSITE" id="PS51334"/>
    </source>
</evidence>
<organism evidence="5 6">
    <name type="scientific">Liquidambar formosana</name>
    <name type="common">Formosan gum</name>
    <dbReference type="NCBI Taxonomy" id="63359"/>
    <lineage>
        <taxon>Eukaryota</taxon>
        <taxon>Viridiplantae</taxon>
        <taxon>Streptophyta</taxon>
        <taxon>Embryophyta</taxon>
        <taxon>Tracheophyta</taxon>
        <taxon>Spermatophyta</taxon>
        <taxon>Magnoliopsida</taxon>
        <taxon>eudicotyledons</taxon>
        <taxon>Gunneridae</taxon>
        <taxon>Pentapetalae</taxon>
        <taxon>Saxifragales</taxon>
        <taxon>Altingiaceae</taxon>
        <taxon>Liquidambar</taxon>
    </lineage>
</organism>
<protein>
    <recommendedName>
        <fullName evidence="4">PRONE domain-containing protein</fullName>
    </recommendedName>
</protein>
<sequence>MDRVFTHQEQREETQRHHQHANLCLPLVKLRSSNYPNPFSILGFWVSKSLRNLYYRARFTNGCCVRRLQFTDMVVNNSVFCDSPCFIEEGKANLEGEIEKNKGMEEKKDGRCKNVGEVEASVDLNEEERRESSSSCDLLTSEATGNEEHSHSSSEESSSPPSLGWPIQKPESPHCTSSDVTEDLEKPHLDDRKLEKQGSGISEIEMMKERFSKLLLGEDMSGCGSGVCTALAISNAITNLCATLFGQLWRLEPLPPEKKSMWRREMEWLLCVSDHIVELIPSWQTFPDGSKLEVMTCRPRSDLYINLPALRKLDNMLLEILDSFDNTEFWYVDQGILAPEADGSSSFRRNLQRQEEKWWLPVPRVPPGGLHENSRKQLQHKRDCSNQILKAAMAINSITLAEMEVPDSYLEVLPKNGRASLGDLIYRYITSEQFSPECLLDCLDLSSEHHALEIANRVEASTYVWRRRTNWKPINSTNRSNSKSSWEMVKDLMVDGDKRELLAERAESLLLCLKQRFPGLPQTTLDMSKIQYNKDVGKSILESYSRVLESLAFNIVARIDDLLYVDDLTKHSDQFSSISKVGVIAHKSVSIPYSVPIPNTPYKTAYTTPSFSPVQLVSPAKGERSQFLNSSKLPHRGFGVKKVLTDYLSTDSKGKDYGNQFEGSDSKSNSFREVLASHTVIEPFDCTKEAVGPPTQNSIVEE</sequence>
<dbReference type="InterPro" id="IPR038937">
    <property type="entry name" value="RopGEF"/>
</dbReference>
<accession>A0AAP0X615</accession>
<dbReference type="EMBL" id="JBBPBK010000002">
    <property type="protein sequence ID" value="KAK9290812.1"/>
    <property type="molecule type" value="Genomic_DNA"/>
</dbReference>
<evidence type="ECO:0000256" key="2">
    <source>
        <dbReference type="PROSITE-ProRule" id="PRU00663"/>
    </source>
</evidence>
<dbReference type="PANTHER" id="PTHR33101:SF14">
    <property type="entry name" value="ROP GUANINE NUCLEOTIDE EXCHANGE FACTOR 7"/>
    <property type="match status" value="1"/>
</dbReference>
<keyword evidence="6" id="KW-1185">Reference proteome</keyword>
<evidence type="ECO:0000256" key="1">
    <source>
        <dbReference type="ARBA" id="ARBA00022658"/>
    </source>
</evidence>
<gene>
    <name evidence="5" type="ORF">L1049_008990</name>
</gene>
<dbReference type="AlphaFoldDB" id="A0AAP0X615"/>
<feature type="domain" description="PRONE" evidence="4">
    <location>
        <begin position="194"/>
        <end position="576"/>
    </location>
</feature>
<dbReference type="GO" id="GO:0005886">
    <property type="term" value="C:plasma membrane"/>
    <property type="evidence" value="ECO:0007669"/>
    <property type="project" value="UniProtKB-ARBA"/>
</dbReference>
<keyword evidence="1 2" id="KW-0344">Guanine-nucleotide releasing factor</keyword>
<dbReference type="Pfam" id="PF03759">
    <property type="entry name" value="PRONE"/>
    <property type="match status" value="1"/>
</dbReference>
<evidence type="ECO:0000313" key="6">
    <source>
        <dbReference type="Proteomes" id="UP001415857"/>
    </source>
</evidence>
<comment type="caution">
    <text evidence="5">The sequence shown here is derived from an EMBL/GenBank/DDBJ whole genome shotgun (WGS) entry which is preliminary data.</text>
</comment>
<evidence type="ECO:0000313" key="5">
    <source>
        <dbReference type="EMBL" id="KAK9290812.1"/>
    </source>
</evidence>
<evidence type="ECO:0000256" key="3">
    <source>
        <dbReference type="SAM" id="MobiDB-lite"/>
    </source>
</evidence>
<dbReference type="FunFam" id="1.20.58.2010:FF:000004">
    <property type="entry name" value="Rop guanine nucleotide exchange factor 1"/>
    <property type="match status" value="1"/>
</dbReference>
<name>A0AAP0X615_LIQFO</name>
<dbReference type="Proteomes" id="UP001415857">
    <property type="component" value="Unassembled WGS sequence"/>
</dbReference>